<dbReference type="Proteomes" id="UP000280696">
    <property type="component" value="Unassembled WGS sequence"/>
</dbReference>
<dbReference type="Pfam" id="PF04991">
    <property type="entry name" value="LicD"/>
    <property type="match status" value="1"/>
</dbReference>
<dbReference type="InterPro" id="IPR052942">
    <property type="entry name" value="LPS_cholinephosphotransferase"/>
</dbReference>
<accession>A0A3A9AM43</accession>
<dbReference type="AlphaFoldDB" id="A0A3A9AM43"/>
<dbReference type="InterPro" id="IPR007074">
    <property type="entry name" value="LicD/FKTN/FKRP_NTP_transf"/>
</dbReference>
<name>A0A3A9AM43_9FIRM</name>
<dbReference type="PANTHER" id="PTHR43404:SF2">
    <property type="entry name" value="LIPOPOLYSACCHARIDE CHOLINEPHOSPHOTRANSFERASE LICD"/>
    <property type="match status" value="1"/>
</dbReference>
<evidence type="ECO:0000259" key="1">
    <source>
        <dbReference type="Pfam" id="PF04991"/>
    </source>
</evidence>
<dbReference type="OrthoDB" id="9786100at2"/>
<dbReference type="RefSeq" id="WP_120468140.1">
    <property type="nucleotide sequence ID" value="NZ_RAYQ01000005.1"/>
</dbReference>
<dbReference type="PANTHER" id="PTHR43404">
    <property type="entry name" value="LIPOPOLYSACCHARIDE CHOLINEPHOSPHOTRANSFERASE LICD"/>
    <property type="match status" value="1"/>
</dbReference>
<protein>
    <recommendedName>
        <fullName evidence="1">LicD/FKTN/FKRP nucleotidyltransferase domain-containing protein</fullName>
    </recommendedName>
</protein>
<evidence type="ECO:0000313" key="2">
    <source>
        <dbReference type="EMBL" id="RKI92398.1"/>
    </source>
</evidence>
<proteinExistence type="predicted"/>
<dbReference type="EMBL" id="RAYQ01000005">
    <property type="protein sequence ID" value="RKI92398.1"/>
    <property type="molecule type" value="Genomic_DNA"/>
</dbReference>
<keyword evidence="3" id="KW-1185">Reference proteome</keyword>
<sequence>MLDFPKEFFNAQMIEDFMVDATMKTVWAAELEVLREIAEICERHGLTWFAAYGTLLGAVRHEGFVPWDDDMDIWMKREDYMKFLEAAPGELPEGYLVHSPLTELGYLQFHSCVLNARSVSVAPKRLQNFHGCPFVVGVDIFPLDVLPESEEEQEKEHKLFDVISTTATMVNKEERTPENFIKLKESVVFLENECNVHFDEKLFCMDRKDELVSALQKLGNQVTMEYGEKCTDKSNNKLVMYMDYINWNHKVYESSWFAEAEIFPFEGFGVPVPVGYDSILKLIYEDYHKRVRNSNMHGYPMYQKQLEQMREIIRKLEKEKG</sequence>
<organism evidence="2 3">
    <name type="scientific">Parablautia intestinalis</name>
    <dbReference type="NCBI Taxonomy" id="2320100"/>
    <lineage>
        <taxon>Bacteria</taxon>
        <taxon>Bacillati</taxon>
        <taxon>Bacillota</taxon>
        <taxon>Clostridia</taxon>
        <taxon>Lachnospirales</taxon>
        <taxon>Lachnospiraceae</taxon>
        <taxon>Parablautia</taxon>
    </lineage>
</organism>
<comment type="caution">
    <text evidence="2">The sequence shown here is derived from an EMBL/GenBank/DDBJ whole genome shotgun (WGS) entry which is preliminary data.</text>
</comment>
<reference evidence="2 3" key="1">
    <citation type="submission" date="2018-09" db="EMBL/GenBank/DDBJ databases">
        <title>Murine metabolic-syndrome-specific gut microbial biobank.</title>
        <authorList>
            <person name="Liu C."/>
        </authorList>
    </citation>
    <scope>NUCLEOTIDE SEQUENCE [LARGE SCALE GENOMIC DNA]</scope>
    <source>
        <strain evidence="2 3">0.1xD8-82</strain>
    </source>
</reference>
<dbReference type="GO" id="GO:0009100">
    <property type="term" value="P:glycoprotein metabolic process"/>
    <property type="evidence" value="ECO:0007669"/>
    <property type="project" value="UniProtKB-ARBA"/>
</dbReference>
<gene>
    <name evidence="2" type="ORF">D7V94_06900</name>
</gene>
<evidence type="ECO:0000313" key="3">
    <source>
        <dbReference type="Proteomes" id="UP000280696"/>
    </source>
</evidence>
<feature type="domain" description="LicD/FKTN/FKRP nucleotidyltransferase" evidence="1">
    <location>
        <begin position="41"/>
        <end position="284"/>
    </location>
</feature>